<keyword evidence="1" id="KW-0106">Calcium</keyword>
<dbReference type="AlphaFoldDB" id="A0A1R3GW57"/>
<dbReference type="Gramene" id="OMO62261">
    <property type="protein sequence ID" value="OMO62261"/>
    <property type="gene ID" value="CCACVL1_22927"/>
</dbReference>
<dbReference type="Gene3D" id="1.10.238.10">
    <property type="entry name" value="EF-hand"/>
    <property type="match status" value="1"/>
</dbReference>
<organism evidence="3 4">
    <name type="scientific">Corchorus capsularis</name>
    <name type="common">Jute</name>
    <dbReference type="NCBI Taxonomy" id="210143"/>
    <lineage>
        <taxon>Eukaryota</taxon>
        <taxon>Viridiplantae</taxon>
        <taxon>Streptophyta</taxon>
        <taxon>Embryophyta</taxon>
        <taxon>Tracheophyta</taxon>
        <taxon>Spermatophyta</taxon>
        <taxon>Magnoliopsida</taxon>
        <taxon>eudicotyledons</taxon>
        <taxon>Gunneridae</taxon>
        <taxon>Pentapetalae</taxon>
        <taxon>rosids</taxon>
        <taxon>malvids</taxon>
        <taxon>Malvales</taxon>
        <taxon>Malvaceae</taxon>
        <taxon>Grewioideae</taxon>
        <taxon>Apeibeae</taxon>
        <taxon>Corchorus</taxon>
    </lineage>
</organism>
<dbReference type="CDD" id="cd00051">
    <property type="entry name" value="EFh"/>
    <property type="match status" value="1"/>
</dbReference>
<dbReference type="OrthoDB" id="186625at2759"/>
<evidence type="ECO:0000259" key="2">
    <source>
        <dbReference type="PROSITE" id="PS50222"/>
    </source>
</evidence>
<dbReference type="PANTHER" id="PTHR34574">
    <property type="entry name" value="CALCIUM-BINDING EF-HAND FAMILY PROTEIN-RELATED"/>
    <property type="match status" value="1"/>
</dbReference>
<feature type="domain" description="EF-hand" evidence="2">
    <location>
        <begin position="64"/>
        <end position="99"/>
    </location>
</feature>
<accession>A0A1R3GW57</accession>
<dbReference type="SUPFAM" id="SSF47473">
    <property type="entry name" value="EF-hand"/>
    <property type="match status" value="1"/>
</dbReference>
<proteinExistence type="predicted"/>
<sequence>MSVAVLDCKTVTGFMEAKEAFGNCVDKYFKMLDSNGDGAISPNELEEGLGSIFTMEFKSKSKEDINQFYRTFFERFDEDRDGKINSKEFASLMKEIMLAMARGIGGIPVIVALDQDSLLMMAVKHELARKA</sequence>
<dbReference type="PROSITE" id="PS50222">
    <property type="entry name" value="EF_HAND_2"/>
    <property type="match status" value="2"/>
</dbReference>
<dbReference type="PANTHER" id="PTHR34574:SF12">
    <property type="entry name" value="CALCIUM-BINDING EF HAND FAMILY PROTEIN"/>
    <property type="match status" value="1"/>
</dbReference>
<dbReference type="OMA" id="SLMTEIM"/>
<dbReference type="Proteomes" id="UP000188268">
    <property type="component" value="Unassembled WGS sequence"/>
</dbReference>
<keyword evidence="4" id="KW-1185">Reference proteome</keyword>
<gene>
    <name evidence="3" type="ORF">CCACVL1_22927</name>
</gene>
<dbReference type="InterPro" id="IPR018247">
    <property type="entry name" value="EF_Hand_1_Ca_BS"/>
</dbReference>
<feature type="domain" description="EF-hand" evidence="2">
    <location>
        <begin position="20"/>
        <end position="55"/>
    </location>
</feature>
<dbReference type="InterPro" id="IPR011992">
    <property type="entry name" value="EF-hand-dom_pair"/>
</dbReference>
<reference evidence="3 4" key="1">
    <citation type="submission" date="2013-09" db="EMBL/GenBank/DDBJ databases">
        <title>Corchorus capsularis genome sequencing.</title>
        <authorList>
            <person name="Alam M."/>
            <person name="Haque M.S."/>
            <person name="Islam M.S."/>
            <person name="Emdad E.M."/>
            <person name="Islam M.M."/>
            <person name="Ahmed B."/>
            <person name="Halim A."/>
            <person name="Hossen Q.M.M."/>
            <person name="Hossain M.Z."/>
            <person name="Ahmed R."/>
            <person name="Khan M.M."/>
            <person name="Islam R."/>
            <person name="Rashid M.M."/>
            <person name="Khan S.A."/>
            <person name="Rahman M.S."/>
            <person name="Alam M."/>
        </authorList>
    </citation>
    <scope>NUCLEOTIDE SEQUENCE [LARGE SCALE GENOMIC DNA]</scope>
    <source>
        <strain evidence="4">cv. CVL-1</strain>
        <tissue evidence="3">Whole seedling</tissue>
    </source>
</reference>
<dbReference type="EMBL" id="AWWV01013267">
    <property type="protein sequence ID" value="OMO62261.1"/>
    <property type="molecule type" value="Genomic_DNA"/>
</dbReference>
<dbReference type="Pfam" id="PF13499">
    <property type="entry name" value="EF-hand_7"/>
    <property type="match status" value="1"/>
</dbReference>
<protein>
    <submittedName>
        <fullName evidence="3">Calcium-binding EF-hand</fullName>
    </submittedName>
</protein>
<dbReference type="InterPro" id="IPR002048">
    <property type="entry name" value="EF_hand_dom"/>
</dbReference>
<comment type="caution">
    <text evidence="3">The sequence shown here is derived from an EMBL/GenBank/DDBJ whole genome shotgun (WGS) entry which is preliminary data.</text>
</comment>
<evidence type="ECO:0000313" key="3">
    <source>
        <dbReference type="EMBL" id="OMO62261.1"/>
    </source>
</evidence>
<name>A0A1R3GW57_COCAP</name>
<dbReference type="STRING" id="210143.A0A1R3GW57"/>
<evidence type="ECO:0000256" key="1">
    <source>
        <dbReference type="ARBA" id="ARBA00022837"/>
    </source>
</evidence>
<dbReference type="SMART" id="SM00054">
    <property type="entry name" value="EFh"/>
    <property type="match status" value="2"/>
</dbReference>
<evidence type="ECO:0000313" key="4">
    <source>
        <dbReference type="Proteomes" id="UP000188268"/>
    </source>
</evidence>
<dbReference type="PROSITE" id="PS00018">
    <property type="entry name" value="EF_HAND_1"/>
    <property type="match status" value="2"/>
</dbReference>
<dbReference type="GO" id="GO:0005509">
    <property type="term" value="F:calcium ion binding"/>
    <property type="evidence" value="ECO:0007669"/>
    <property type="project" value="InterPro"/>
</dbReference>